<evidence type="ECO:0000313" key="1">
    <source>
        <dbReference type="EMBL" id="SIR66521.1"/>
    </source>
</evidence>
<name>A0A1N7CSI6_9ACTN</name>
<dbReference type="Proteomes" id="UP000186096">
    <property type="component" value="Unassembled WGS sequence"/>
</dbReference>
<dbReference type="AlphaFoldDB" id="A0A1N7CSI6"/>
<dbReference type="OrthoDB" id="3540765at2"/>
<protein>
    <submittedName>
        <fullName evidence="1">Uncharacterized protein</fullName>
    </submittedName>
</protein>
<reference evidence="2" key="1">
    <citation type="submission" date="2017-01" db="EMBL/GenBank/DDBJ databases">
        <authorList>
            <person name="Varghese N."/>
            <person name="Submissions S."/>
        </authorList>
    </citation>
    <scope>NUCLEOTIDE SEQUENCE [LARGE SCALE GENOMIC DNA]</scope>
    <source>
        <strain evidence="2">ATCC 12950</strain>
    </source>
</reference>
<accession>A0A1N7CSI6</accession>
<organism evidence="1 2">
    <name type="scientific">Microbispora rosea</name>
    <dbReference type="NCBI Taxonomy" id="58117"/>
    <lineage>
        <taxon>Bacteria</taxon>
        <taxon>Bacillati</taxon>
        <taxon>Actinomycetota</taxon>
        <taxon>Actinomycetes</taxon>
        <taxon>Streptosporangiales</taxon>
        <taxon>Streptosporangiaceae</taxon>
        <taxon>Microbispora</taxon>
    </lineage>
</organism>
<evidence type="ECO:0000313" key="2">
    <source>
        <dbReference type="Proteomes" id="UP000186096"/>
    </source>
</evidence>
<dbReference type="EMBL" id="FTNI01000012">
    <property type="protein sequence ID" value="SIR66521.1"/>
    <property type="molecule type" value="Genomic_DNA"/>
</dbReference>
<gene>
    <name evidence="1" type="ORF">SAMN05421833_112185</name>
</gene>
<keyword evidence="2" id="KW-1185">Reference proteome</keyword>
<sequence length="70" mass="7607">MIVDRATREHEDNLVLFRAVHEVAVRHAGAPYHQVISALAAGLPGTPRLAADELRRIAEEISLGRDPSGL</sequence>
<proteinExistence type="predicted"/>